<feature type="compositionally biased region" description="Basic and acidic residues" evidence="2">
    <location>
        <begin position="970"/>
        <end position="984"/>
    </location>
</feature>
<feature type="region of interest" description="Disordered" evidence="2">
    <location>
        <begin position="910"/>
        <end position="1020"/>
    </location>
</feature>
<dbReference type="SUPFAM" id="SSF47459">
    <property type="entry name" value="HLH, helix-loop-helix DNA-binding domain"/>
    <property type="match status" value="1"/>
</dbReference>
<dbReference type="GO" id="GO:0046983">
    <property type="term" value="F:protein dimerization activity"/>
    <property type="evidence" value="ECO:0007669"/>
    <property type="project" value="InterPro"/>
</dbReference>
<dbReference type="SUPFAM" id="SSF52540">
    <property type="entry name" value="P-loop containing nucleoside triphosphate hydrolases"/>
    <property type="match status" value="1"/>
</dbReference>
<name>A0A8H5GSC4_9AGAR</name>
<feature type="compositionally biased region" description="Basic and acidic residues" evidence="2">
    <location>
        <begin position="996"/>
        <end position="1009"/>
    </location>
</feature>
<dbReference type="InterPro" id="IPR036638">
    <property type="entry name" value="HLH_DNA-bd_sf"/>
</dbReference>
<feature type="region of interest" description="Disordered" evidence="2">
    <location>
        <begin position="1070"/>
        <end position="1179"/>
    </location>
</feature>
<feature type="coiled-coil region" evidence="1">
    <location>
        <begin position="1217"/>
        <end position="1244"/>
    </location>
</feature>
<feature type="compositionally biased region" description="Acidic residues" evidence="2">
    <location>
        <begin position="122"/>
        <end position="135"/>
    </location>
</feature>
<dbReference type="GO" id="GO:0005634">
    <property type="term" value="C:nucleus"/>
    <property type="evidence" value="ECO:0007669"/>
    <property type="project" value="TreeGrafter"/>
</dbReference>
<dbReference type="Proteomes" id="UP000559256">
    <property type="component" value="Unassembled WGS sequence"/>
</dbReference>
<feature type="domain" description="BHLH" evidence="3">
    <location>
        <begin position="1169"/>
        <end position="1220"/>
    </location>
</feature>
<protein>
    <recommendedName>
        <fullName evidence="3">BHLH domain-containing protein</fullName>
    </recommendedName>
</protein>
<accession>A0A8H5GSC4</accession>
<dbReference type="Gene3D" id="3.40.50.300">
    <property type="entry name" value="P-loop containing nucleotide triphosphate hydrolases"/>
    <property type="match status" value="1"/>
</dbReference>
<dbReference type="InterPro" id="IPR027417">
    <property type="entry name" value="P-loop_NTPase"/>
</dbReference>
<feature type="compositionally biased region" description="Polar residues" evidence="2">
    <location>
        <begin position="26"/>
        <end position="40"/>
    </location>
</feature>
<dbReference type="EMBL" id="JAACJM010000012">
    <property type="protein sequence ID" value="KAF5370109.1"/>
    <property type="molecule type" value="Genomic_DNA"/>
</dbReference>
<dbReference type="OrthoDB" id="9996895at2759"/>
<keyword evidence="1" id="KW-0175">Coiled coil</keyword>
<feature type="compositionally biased region" description="Low complexity" evidence="2">
    <location>
        <begin position="57"/>
        <end position="66"/>
    </location>
</feature>
<reference evidence="4 5" key="1">
    <citation type="journal article" date="2020" name="ISME J.">
        <title>Uncovering the hidden diversity of litter-decomposition mechanisms in mushroom-forming fungi.</title>
        <authorList>
            <person name="Floudas D."/>
            <person name="Bentzer J."/>
            <person name="Ahren D."/>
            <person name="Johansson T."/>
            <person name="Persson P."/>
            <person name="Tunlid A."/>
        </authorList>
    </citation>
    <scope>NUCLEOTIDE SEQUENCE [LARGE SCALE GENOMIC DNA]</scope>
    <source>
        <strain evidence="4 5">CBS 291.85</strain>
    </source>
</reference>
<dbReference type="SMART" id="SM00353">
    <property type="entry name" value="HLH"/>
    <property type="match status" value="1"/>
</dbReference>
<dbReference type="Pfam" id="PF00010">
    <property type="entry name" value="HLH"/>
    <property type="match status" value="1"/>
</dbReference>
<feature type="compositionally biased region" description="Pro residues" evidence="2">
    <location>
        <begin position="1266"/>
        <end position="1304"/>
    </location>
</feature>
<sequence>MAKKALKGKQLNQKTLYDMFSKKQPNRTAQPNPSQKSGMEQTPVDDGDAEQVDHGASIQSSSLASSVKQTPTSEHSSLIHEHEVIVLEDTPSSPEIIPVESDGFISDSTGPIETSSSVINIDNDDEPEPEVEEVLESTGSHRNDPIILSDSPIKPKTVAKAASSIRKPNYSIFAPRPSKSGITQAYSIPTPPSPSKSSWAFGAPLPNRLSQHVRGHQSNFTPSSSFPQSNHLRERTDYTNIPLKSVIPPDPDPDPESASTSICRLEVEARSPQNAHLFDIPIEHQQSHPAIAHLVEFSSSENLDSHKLWTDKWRPTRADYVLGNEDLAIYLRDWLCALELQLQGPSSTSGGTTRGKASRGKKGTKRQRVVRAVDKRAARKKRRLDSDEDDWIVYSDEIIEEEIEEEEVYVNRRSRLYRRGSRGSPDFLSQESGAKPKIPIQHTFKNHLTNTILLTGGNGIGKTAAVYACAEELDWDVFEVYPGIGKRNGANLESLVGEVGRNHLVQGKASVGSKTSLRAMLLGKPRTDSTTLVPEDCQSVSSHSDEDDSSVAVRQSCILLEEVDILYKEDANFWPTVVNIIKDCRRPVILTCNDPALIPLGDLPLQTQLDFQPCPPPIAVSYLQSICRAEGYMVQRELISQLHHNLTSVDGSRCSDLRRIIHCLQLWCPMKDEHTTMAHHDIPCPNFKLEVLPGTVTSQDLQEVVAMDCYLLRNRMDTSETKPCMDEVVGYTPLEGRSPWHGSDEDRSALIMSTLTAIGSRGSLELSTRYGQELLQARVQYEKMVKLFGNNVAVRRSEIRRPAFNVDYIPWLRQIVAADDAAEAEMEWAGNRMTRNSQRYERTVVDDSRGCSNVERKIAGIGHKTVAIVLRTISMPTPEPSPAQRNIPPLAPLEYLQTQRRGSITDPSLHAAKHSQNFREPAAPTPSDPRDAPRPSSAYVFGDATPQTESPGLRKILRSPSSDLDVARPNSERGTKADGRRESTSDDAVTGMKRKMSSERNGEETREEMMDVDGPAPKRRMSSIDTARIAKLSLDDRRYSVGGYPSVITGPDSRPTPSGILTYSWPSLHQESNMHHPTDPSHSAPNSIVMMPPVSFPPDRRMSVPDTLASGPTRVLRSRSRPPSRQMHNSDPAPSESASPTAQDDASSVTTTSKSAKEPGSTPYSRSPELRVSHKLAERKRRREMKDLFDELRDQLPADRGMKASKWEILSKAIDFVTQLKHNHQEMAREIEMLKHEIDVLRQSNGMPAQFSGGPPHPLVYSQGPPQMPGPYPHPLPPPGVMQHPPPPPHAPQQPPQQPQPPLSRPASSQNMFPPSAVPSPQPNGTPNRTEVPPT</sequence>
<feature type="compositionally biased region" description="Polar residues" evidence="2">
    <location>
        <begin position="67"/>
        <end position="76"/>
    </location>
</feature>
<feature type="compositionally biased region" description="Basic residues" evidence="2">
    <location>
        <begin position="356"/>
        <end position="369"/>
    </location>
</feature>
<evidence type="ECO:0000313" key="5">
    <source>
        <dbReference type="Proteomes" id="UP000559256"/>
    </source>
</evidence>
<feature type="region of interest" description="Disordered" evidence="2">
    <location>
        <begin position="1245"/>
        <end position="1335"/>
    </location>
</feature>
<feature type="compositionally biased region" description="Low complexity" evidence="2">
    <location>
        <begin position="346"/>
        <end position="355"/>
    </location>
</feature>
<feature type="region of interest" description="Disordered" evidence="2">
    <location>
        <begin position="1045"/>
        <end position="1064"/>
    </location>
</feature>
<feature type="compositionally biased region" description="Polar residues" evidence="2">
    <location>
        <begin position="1136"/>
        <end position="1145"/>
    </location>
</feature>
<evidence type="ECO:0000256" key="1">
    <source>
        <dbReference type="SAM" id="Coils"/>
    </source>
</evidence>
<dbReference type="GO" id="GO:0003677">
    <property type="term" value="F:DNA binding"/>
    <property type="evidence" value="ECO:0007669"/>
    <property type="project" value="TreeGrafter"/>
</dbReference>
<evidence type="ECO:0000256" key="2">
    <source>
        <dbReference type="SAM" id="MobiDB-lite"/>
    </source>
</evidence>
<dbReference type="InterPro" id="IPR011598">
    <property type="entry name" value="bHLH_dom"/>
</dbReference>
<feature type="compositionally biased region" description="Polar residues" evidence="2">
    <location>
        <begin position="106"/>
        <end position="118"/>
    </location>
</feature>
<feature type="region of interest" description="Disordered" evidence="2">
    <location>
        <begin position="1"/>
        <end position="152"/>
    </location>
</feature>
<dbReference type="PROSITE" id="PS50888">
    <property type="entry name" value="BHLH"/>
    <property type="match status" value="1"/>
</dbReference>
<dbReference type="InterPro" id="IPR040106">
    <property type="entry name" value="Esc1_bHLHzip"/>
</dbReference>
<feature type="compositionally biased region" description="Polar residues" evidence="2">
    <location>
        <begin position="1055"/>
        <end position="1064"/>
    </location>
</feature>
<evidence type="ECO:0000259" key="3">
    <source>
        <dbReference type="PROSITE" id="PS50888"/>
    </source>
</evidence>
<dbReference type="PANTHER" id="PTHR23389">
    <property type="entry name" value="CHROMOSOME TRANSMISSION FIDELITY FACTOR 18"/>
    <property type="match status" value="1"/>
</dbReference>
<organism evidence="4 5">
    <name type="scientific">Tetrapyrgos nigripes</name>
    <dbReference type="NCBI Taxonomy" id="182062"/>
    <lineage>
        <taxon>Eukaryota</taxon>
        <taxon>Fungi</taxon>
        <taxon>Dikarya</taxon>
        <taxon>Basidiomycota</taxon>
        <taxon>Agaricomycotina</taxon>
        <taxon>Agaricomycetes</taxon>
        <taxon>Agaricomycetidae</taxon>
        <taxon>Agaricales</taxon>
        <taxon>Marasmiineae</taxon>
        <taxon>Marasmiaceae</taxon>
        <taxon>Tetrapyrgos</taxon>
    </lineage>
</organism>
<dbReference type="CDD" id="cd19690">
    <property type="entry name" value="bHLHzip_spESC1_like"/>
    <property type="match status" value="1"/>
</dbReference>
<gene>
    <name evidence="4" type="ORF">D9758_001044</name>
</gene>
<feature type="region of interest" description="Disordered" evidence="2">
    <location>
        <begin position="345"/>
        <end position="372"/>
    </location>
</feature>
<evidence type="ECO:0000313" key="4">
    <source>
        <dbReference type="EMBL" id="KAF5370109.1"/>
    </source>
</evidence>
<dbReference type="Gene3D" id="4.10.280.10">
    <property type="entry name" value="Helix-loop-helix DNA-binding domain"/>
    <property type="match status" value="1"/>
</dbReference>
<keyword evidence="5" id="KW-1185">Reference proteome</keyword>
<proteinExistence type="predicted"/>
<dbReference type="PANTHER" id="PTHR23389:SF21">
    <property type="entry name" value="ATPASE FAMILY AAA DOMAIN-CONTAINING PROTEIN 5"/>
    <property type="match status" value="1"/>
</dbReference>
<comment type="caution">
    <text evidence="4">The sequence shown here is derived from an EMBL/GenBank/DDBJ whole genome shotgun (WGS) entry which is preliminary data.</text>
</comment>